<feature type="non-terminal residue" evidence="3">
    <location>
        <position position="1"/>
    </location>
</feature>
<feature type="compositionally biased region" description="Basic and acidic residues" evidence="2">
    <location>
        <begin position="277"/>
        <end position="289"/>
    </location>
</feature>
<feature type="compositionally biased region" description="Polar residues" evidence="2">
    <location>
        <begin position="262"/>
        <end position="276"/>
    </location>
</feature>
<evidence type="ECO:0000256" key="2">
    <source>
        <dbReference type="SAM" id="MobiDB-lite"/>
    </source>
</evidence>
<organism evidence="3">
    <name type="scientific">Trepomonas sp. PC1</name>
    <dbReference type="NCBI Taxonomy" id="1076344"/>
    <lineage>
        <taxon>Eukaryota</taxon>
        <taxon>Metamonada</taxon>
        <taxon>Diplomonadida</taxon>
        <taxon>Hexamitidae</taxon>
        <taxon>Hexamitinae</taxon>
        <taxon>Trepomonas</taxon>
    </lineage>
</organism>
<proteinExistence type="predicted"/>
<gene>
    <name evidence="3" type="ORF">TPC1_12974</name>
</gene>
<evidence type="ECO:0000256" key="1">
    <source>
        <dbReference type="SAM" id="Coils"/>
    </source>
</evidence>
<feature type="region of interest" description="Disordered" evidence="2">
    <location>
        <begin position="697"/>
        <end position="718"/>
    </location>
</feature>
<feature type="region of interest" description="Disordered" evidence="2">
    <location>
        <begin position="249"/>
        <end position="296"/>
    </location>
</feature>
<name>A0A146KGK8_9EUKA</name>
<dbReference type="EMBL" id="GDID01002217">
    <property type="protein sequence ID" value="JAP94389.1"/>
    <property type="molecule type" value="Transcribed_RNA"/>
</dbReference>
<feature type="region of interest" description="Disordered" evidence="2">
    <location>
        <begin position="1284"/>
        <end position="1304"/>
    </location>
</feature>
<feature type="compositionally biased region" description="Basic and acidic residues" evidence="2">
    <location>
        <begin position="249"/>
        <end position="258"/>
    </location>
</feature>
<protein>
    <submittedName>
        <fullName evidence="3">Uncharacterized protein</fullName>
    </submittedName>
</protein>
<sequence>GERDSAVQITQCFLNSKTIALQSVDEFQMSFAEVQQSIKEAADETIGALKVISMPGEDKIQLIKASWESRWMKRLQVLTEQSQQLISVNGFYVAGMIILIAQLEKVNMKCQNSDMQLQEYFNKLVSAIEDRFARDQIMYNQTIAQIDESFKSMWNAEDAVKMSKIAENLITAMQKSMNQRYQLLVKLSADQQSDFQKVLKDLVLEEIQDFGQILSINNLQWENQKSDRTVQYFDLQVKIFDDLLAERQMDQQKPETAAKPESGQSQRPKTGQSATSKLEKTPKREPKSKTEKKKLVKNEQGLYQKLPSFEEDINLEEYQKQNQFQFGDGVSDLQLKEAFNAMFDPKQKPKKDECLAMKWIEQGVSEIVISENQHKISGKMVKDLRLLVNYQILKFMQQESKRMAYNKAITDFRQKISQWRVDYVKIINEAQQGEYQQQMDQYQKDLKEFEKKQKQKKNEEQAPETPVKPAIVTELPVEIEQMLAKVEIPKEQELPKSNVYMNLIYQVISFDQLKKLPDFDRSYSVKISEIIFDDRPPSKSSSPTKAQKKPVELVQQQTSIQPPPGMKDFWVDSRIVQHSSSQILQTAFGNIFNVELQKCLKKFQQLSAHYLKEGDLIRKRVSSDVANYQLTLQHHRMKYVQQSVLQIETQFAERNAATQRQIDQISRVKMQIALQFLQPDSRFTEFSKINSKITPEKDQQLTESQQKDRVKKDVKKQDSSVEQAINQRKIQNLIKISQSSTTQQITQIEILDYFGQSHPIFRIGAEFYADFCEKLKQGYQNPHMMHRQLTYAQDLFLNKIKNKMEIQMRNKVINPINNLQKEINKHIQQGKLWGSETNYQFNFADKIINNLQCDYHKEIVQDKTKIERQHPCVRIYESQLIQLNMFLQECFARYQNDVYQFKKLINQIQGVVKIGNSIQITQNDKKIVAQRETSKLATLFTGRLLTINDAFSVLEKSFDESQKLFSAITLKPEMVEKLALLIQQSLELENFYYLLGYDKDIKNIVQKVQTKTVPIFEQFQQRLKAFNCYLALLFALVYVQEKLAFNQNNTDLLQKMQEKLSKYQPMKTYQTAKRIYLDQQQIDLITQFSAEFAILAQKFTNCQITKPKPKEECATEQDWLNYFVFEMAERVNTDYLATLTRCRELVQKRDTLLTLILNNLQVYVQQFQIQQIESEAKQRMQNLLKIKSDYIQQFNLLYDQYRPILLKMPEKMAQLQKQSQKTFTDSTKEFSKQFTDQMTQFCQQIQAFYSSMHFLPTLVTFQPTQQIPCSLQLNQLLDLQTVKEEKKKEKEKPQEKQQKEFSKEQAFKFQPISFEEPFQDKEDTFFGYFFKTLKILQNSSSIQQQMFNISLLNEKELQSTQANKAQPFMSQAVSNSQIKPIQLEKLPQTKNVERPSSQGKAKQELLIPLVQIQLGSLQVQFQDEQTQNELKFMDSKQLTQATLLCSWDQQSAKFCTEFANQSFKTTDQVAKTVSKFYQEGCQMFEVIEKVKAEFEEVIGGKQEEKVEVSKKKK</sequence>
<feature type="coiled-coil region" evidence="1">
    <location>
        <begin position="432"/>
        <end position="462"/>
    </location>
</feature>
<keyword evidence="1" id="KW-0175">Coiled coil</keyword>
<accession>A0A146KGK8</accession>
<reference evidence="3" key="1">
    <citation type="submission" date="2015-07" db="EMBL/GenBank/DDBJ databases">
        <title>Adaptation to a free-living lifestyle via gene acquisitions in the diplomonad Trepomonas sp. PC1.</title>
        <authorList>
            <person name="Xu F."/>
            <person name="Jerlstrom-Hultqvist J."/>
            <person name="Kolisko M."/>
            <person name="Simpson A.G.B."/>
            <person name="Roger A.J."/>
            <person name="Svard S.G."/>
            <person name="Andersson J.O."/>
        </authorList>
    </citation>
    <scope>NUCLEOTIDE SEQUENCE</scope>
    <source>
        <strain evidence="3">PC1</strain>
    </source>
</reference>
<evidence type="ECO:0000313" key="3">
    <source>
        <dbReference type="EMBL" id="JAP94389.1"/>
    </source>
</evidence>